<evidence type="ECO:0000313" key="4">
    <source>
        <dbReference type="Proteomes" id="UP000288212"/>
    </source>
</evidence>
<dbReference type="RefSeq" id="WP_126791206.1">
    <property type="nucleotide sequence ID" value="NZ_PIPI01000001.1"/>
</dbReference>
<sequence length="616" mass="67533">MSTTPLYHWLIQLPEPVWLLLLLVVTLIIFFYLDAVRMLRRQAFLAFVYASAGKIRRWLWDSLILRIGYVFIAMIMALLAIIVMAHLHWLEWLVFACGMLSLGIFYRLFSRGLRAEAQPEFLAVVALRLSAWCNLAVMVIALALVQFFWLDLPDTRAFAVSEYVTYAWQQYDLEHASVPVFAILLAVAGTLQDVQWYLLQQASGVALPVTMKIAAWLVVLMIQATKLGVLQLVILGLVSIVTASSGANRQVLRKRLWRRSVLLPIALVFVSYLALTKMPQLWSAASEKGANEVSSASANSNGEPSDPCDRIWANNGAGAGTDVQGKTRRQAELASLESSLSAALQTDHAQAQARLQRDIEMQVAAAYAQAEAGVDAFLDWNFSLAGQYAQLIYLAGASVSQASFADYLSGKMNGFIREPLTPALLAAQQHFNGNMEVEVQRAGQAYQRLFNQFAAQTACLQLPDFDFDPSQYVDKSLVGLGAGAALAARIALAAGTRTATHSGVRRAISAIFTRGVARAGAVTSGGAGAVCGPWAIVCTPAIIATVWLSTDYGLNKADEALNRESMKAEMMAALADEQAETVATLYAFYARILDQFYAELDEHQNRQFNILRDGVR</sequence>
<feature type="region of interest" description="Disordered" evidence="1">
    <location>
        <begin position="293"/>
        <end position="324"/>
    </location>
</feature>
<proteinExistence type="predicted"/>
<dbReference type="OrthoDB" id="3199629at2"/>
<name>A0A432VZ35_9GAMM</name>
<feature type="transmembrane region" description="Helical" evidence="2">
    <location>
        <begin position="256"/>
        <end position="275"/>
    </location>
</feature>
<dbReference type="EMBL" id="PIPI01000001">
    <property type="protein sequence ID" value="RUO21926.1"/>
    <property type="molecule type" value="Genomic_DNA"/>
</dbReference>
<dbReference type="Proteomes" id="UP000288212">
    <property type="component" value="Unassembled WGS sequence"/>
</dbReference>
<feature type="transmembrane region" description="Helical" evidence="2">
    <location>
        <begin position="89"/>
        <end position="109"/>
    </location>
</feature>
<organism evidence="3 4">
    <name type="scientific">Aliidiomarina haloalkalitolerans</name>
    <dbReference type="NCBI Taxonomy" id="859059"/>
    <lineage>
        <taxon>Bacteria</taxon>
        <taxon>Pseudomonadati</taxon>
        <taxon>Pseudomonadota</taxon>
        <taxon>Gammaproteobacteria</taxon>
        <taxon>Alteromonadales</taxon>
        <taxon>Idiomarinaceae</taxon>
        <taxon>Aliidiomarina</taxon>
    </lineage>
</organism>
<evidence type="ECO:0000256" key="1">
    <source>
        <dbReference type="SAM" id="MobiDB-lite"/>
    </source>
</evidence>
<reference evidence="3 4" key="1">
    <citation type="journal article" date="2011" name="Front. Microbiol.">
        <title>Genomic signatures of strain selection and enhancement in Bacillus atrophaeus var. globigii, a historical biowarfare simulant.</title>
        <authorList>
            <person name="Gibbons H.S."/>
            <person name="Broomall S.M."/>
            <person name="McNew L.A."/>
            <person name="Daligault H."/>
            <person name="Chapman C."/>
            <person name="Bruce D."/>
            <person name="Karavis M."/>
            <person name="Krepps M."/>
            <person name="McGregor P.A."/>
            <person name="Hong C."/>
            <person name="Park K.H."/>
            <person name="Akmal A."/>
            <person name="Feldman A."/>
            <person name="Lin J.S."/>
            <person name="Chang W.E."/>
            <person name="Higgs B.W."/>
            <person name="Demirev P."/>
            <person name="Lindquist J."/>
            <person name="Liem A."/>
            <person name="Fochler E."/>
            <person name="Read T.D."/>
            <person name="Tapia R."/>
            <person name="Johnson S."/>
            <person name="Bishop-Lilly K.A."/>
            <person name="Detter C."/>
            <person name="Han C."/>
            <person name="Sozhamannan S."/>
            <person name="Rosenzweig C.N."/>
            <person name="Skowronski E.W."/>
        </authorList>
    </citation>
    <scope>NUCLEOTIDE SEQUENCE [LARGE SCALE GENOMIC DNA]</scope>
    <source>
        <strain evidence="3 4">AK5</strain>
    </source>
</reference>
<feature type="transmembrane region" description="Helical" evidence="2">
    <location>
        <begin position="16"/>
        <end position="33"/>
    </location>
</feature>
<gene>
    <name evidence="3" type="ORF">CWE06_03530</name>
</gene>
<keyword evidence="2" id="KW-0812">Transmembrane</keyword>
<protein>
    <submittedName>
        <fullName evidence="3">Uncharacterized protein</fullName>
    </submittedName>
</protein>
<keyword evidence="2" id="KW-0472">Membrane</keyword>
<feature type="transmembrane region" description="Helical" evidence="2">
    <location>
        <begin position="63"/>
        <end position="83"/>
    </location>
</feature>
<dbReference type="AlphaFoldDB" id="A0A432VZ35"/>
<evidence type="ECO:0000256" key="2">
    <source>
        <dbReference type="SAM" id="Phobius"/>
    </source>
</evidence>
<keyword evidence="2" id="KW-1133">Transmembrane helix</keyword>
<feature type="transmembrane region" description="Helical" evidence="2">
    <location>
        <begin position="121"/>
        <end position="149"/>
    </location>
</feature>
<comment type="caution">
    <text evidence="3">The sequence shown here is derived from an EMBL/GenBank/DDBJ whole genome shotgun (WGS) entry which is preliminary data.</text>
</comment>
<evidence type="ECO:0000313" key="3">
    <source>
        <dbReference type="EMBL" id="RUO21926.1"/>
    </source>
</evidence>
<keyword evidence="4" id="KW-1185">Reference proteome</keyword>
<accession>A0A432VZ35</accession>